<protein>
    <submittedName>
        <fullName evidence="2">Uncharacterized protein</fullName>
    </submittedName>
</protein>
<name>A0AA36J9N0_9DINO</name>
<feature type="region of interest" description="Disordered" evidence="1">
    <location>
        <begin position="344"/>
        <end position="378"/>
    </location>
</feature>
<comment type="caution">
    <text evidence="2">The sequence shown here is derived from an EMBL/GenBank/DDBJ whole genome shotgun (WGS) entry which is preliminary data.</text>
</comment>
<organism evidence="2 3">
    <name type="scientific">Effrenium voratum</name>
    <dbReference type="NCBI Taxonomy" id="2562239"/>
    <lineage>
        <taxon>Eukaryota</taxon>
        <taxon>Sar</taxon>
        <taxon>Alveolata</taxon>
        <taxon>Dinophyceae</taxon>
        <taxon>Suessiales</taxon>
        <taxon>Symbiodiniaceae</taxon>
        <taxon>Effrenium</taxon>
    </lineage>
</organism>
<dbReference type="Proteomes" id="UP001178507">
    <property type="component" value="Unassembled WGS sequence"/>
</dbReference>
<evidence type="ECO:0000313" key="2">
    <source>
        <dbReference type="EMBL" id="CAJ1401235.1"/>
    </source>
</evidence>
<evidence type="ECO:0000256" key="1">
    <source>
        <dbReference type="SAM" id="MobiDB-lite"/>
    </source>
</evidence>
<accession>A0AA36J9N0</accession>
<sequence length="378" mass="43175">MAARLDRLANSAEIAEESNKRLLVVEATLNDLPGQRSDKAIHALMGFIGTNKQALKQTAWSVWLGTMLRAKGERNLRARYDKEVQEAADYLERFKARHLENIRRVVCQAARREEEELLTSTLADWKSQITRFKAEAWTEDKVKTMQLTISKATKDMCGRAKKVMTRMIVDEQGSSIAACFGAWVQYGEGYKKDKVFEDSVKQFEQKMKVYMEKKKEDAVIVLNRMSVSTETGLVQQTFTAWNDYTFGGKQLRELEDEVYGTDDQLAYVKSNHRKIAASISSRTGDQIDMNLMYQCWMVWNAEGKTSRLDRFYSVKIDAKRKQLSSVQLLFKTFAEELDSGLKDVADNDSSGREKRRAKAEVNTMSGSVSLPDIHAKKH</sequence>
<dbReference type="EMBL" id="CAUJNA010003405">
    <property type="protein sequence ID" value="CAJ1401235.1"/>
    <property type="molecule type" value="Genomic_DNA"/>
</dbReference>
<proteinExistence type="predicted"/>
<gene>
    <name evidence="2" type="ORF">EVOR1521_LOCUS24423</name>
</gene>
<reference evidence="2" key="1">
    <citation type="submission" date="2023-08" db="EMBL/GenBank/DDBJ databases">
        <authorList>
            <person name="Chen Y."/>
            <person name="Shah S."/>
            <person name="Dougan E. K."/>
            <person name="Thang M."/>
            <person name="Chan C."/>
        </authorList>
    </citation>
    <scope>NUCLEOTIDE SEQUENCE</scope>
</reference>
<keyword evidence="3" id="KW-1185">Reference proteome</keyword>
<dbReference type="AlphaFoldDB" id="A0AA36J9N0"/>
<evidence type="ECO:0000313" key="3">
    <source>
        <dbReference type="Proteomes" id="UP001178507"/>
    </source>
</evidence>